<sequence>MKTKTLELKHWILPLLLGVILLFANCEREPLVEEELNVSNTEEEDVITKEKKKYLEEKGYDLINIDIDIIDIDWCSIVPNLSGYYYANDGGHYYVRHINNKIYWFGEHPSGIWANVFTGTISGKTITGDFYDVPKGRIAGSGSLTLRVGCFGSGFTKVSGNNFGGSVWTKAILPTNLPRPRSAGFGVRNDFNDITGKWIGNDGGHYYIRQIGNRVIWFGEHSFTSGRPAWANIAWGSRFYSQLWLDWIDVPKGNTNSAGGILRGFVEEPNYISLGHNTGGFGGSKLWR</sequence>
<organism evidence="1 2">
    <name type="scientific">Aquimarina gracilis</name>
    <dbReference type="NCBI Taxonomy" id="874422"/>
    <lineage>
        <taxon>Bacteria</taxon>
        <taxon>Pseudomonadati</taxon>
        <taxon>Bacteroidota</taxon>
        <taxon>Flavobacteriia</taxon>
        <taxon>Flavobacteriales</taxon>
        <taxon>Flavobacteriaceae</taxon>
        <taxon>Aquimarina</taxon>
    </lineage>
</organism>
<dbReference type="RefSeq" id="WP_324178025.1">
    <property type="nucleotide sequence ID" value="NZ_BAABAW010000016.1"/>
</dbReference>
<keyword evidence="2" id="KW-1185">Reference proteome</keyword>
<reference evidence="1 2" key="1">
    <citation type="journal article" date="2013" name="Int. J. Syst. Evol. Microbiol.">
        <title>Aquimarina gracilis sp. nov., isolated from the gut microflora of a mussel, Mytilus coruscus, and emended description of Aquimarina spongiae.</title>
        <authorList>
            <person name="Park S.C."/>
            <person name="Choe H.N."/>
            <person name="Baik K.S."/>
            <person name="Seong C.N."/>
        </authorList>
    </citation>
    <scope>NUCLEOTIDE SEQUENCE [LARGE SCALE GENOMIC DNA]</scope>
    <source>
        <strain evidence="1 2">PSC32</strain>
    </source>
</reference>
<dbReference type="Proteomes" id="UP001327027">
    <property type="component" value="Unassembled WGS sequence"/>
</dbReference>
<comment type="caution">
    <text evidence="1">The sequence shown here is derived from an EMBL/GenBank/DDBJ whole genome shotgun (WGS) entry which is preliminary data.</text>
</comment>
<proteinExistence type="predicted"/>
<evidence type="ECO:0000313" key="2">
    <source>
        <dbReference type="Proteomes" id="UP001327027"/>
    </source>
</evidence>
<accession>A0ABU5ZPC2</accession>
<dbReference type="EMBL" id="JAYKLX010000001">
    <property type="protein sequence ID" value="MEB3343971.1"/>
    <property type="molecule type" value="Genomic_DNA"/>
</dbReference>
<evidence type="ECO:0000313" key="1">
    <source>
        <dbReference type="EMBL" id="MEB3343971.1"/>
    </source>
</evidence>
<protein>
    <submittedName>
        <fullName evidence="1">Uncharacterized protein</fullName>
    </submittedName>
</protein>
<gene>
    <name evidence="1" type="ORF">U6A24_00785</name>
</gene>
<name>A0ABU5ZPC2_9FLAO</name>